<gene>
    <name evidence="2" type="ORF">MO867_18490</name>
</gene>
<dbReference type="EMBL" id="JALBWM010000123">
    <property type="protein sequence ID" value="MCO1336325.1"/>
    <property type="molecule type" value="Genomic_DNA"/>
</dbReference>
<sequence length="86" mass="9604">MENLSEQESAVAKRAADEALEGMLQRLGIDTENVLETQKDQAYLRQQRLASEQVAKWTKRIILGIFLSSLFGIIWAGVKAALNIKS</sequence>
<organism evidence="2 3">
    <name type="scientific">Microbulbifer okhotskensis</name>
    <dbReference type="NCBI Taxonomy" id="2926617"/>
    <lineage>
        <taxon>Bacteria</taxon>
        <taxon>Pseudomonadati</taxon>
        <taxon>Pseudomonadota</taxon>
        <taxon>Gammaproteobacteria</taxon>
        <taxon>Cellvibrionales</taxon>
        <taxon>Microbulbiferaceae</taxon>
        <taxon>Microbulbifer</taxon>
    </lineage>
</organism>
<proteinExistence type="predicted"/>
<dbReference type="AlphaFoldDB" id="A0A9X2ER88"/>
<feature type="transmembrane region" description="Helical" evidence="1">
    <location>
        <begin position="61"/>
        <end position="82"/>
    </location>
</feature>
<accession>A0A9X2ER88</accession>
<keyword evidence="3" id="KW-1185">Reference proteome</keyword>
<dbReference type="RefSeq" id="WP_252471909.1">
    <property type="nucleotide sequence ID" value="NZ_JALBWM010000123.1"/>
</dbReference>
<reference evidence="2" key="1">
    <citation type="journal article" date="2022" name="Arch. Microbiol.">
        <title>Microbulbifer okhotskensis sp. nov., isolated from a deep bottom sediment of the Okhotsk Sea.</title>
        <authorList>
            <person name="Romanenko L."/>
            <person name="Kurilenko V."/>
            <person name="Otstavnykh N."/>
            <person name="Velansky P."/>
            <person name="Isaeva M."/>
            <person name="Mikhailov V."/>
        </authorList>
    </citation>
    <scope>NUCLEOTIDE SEQUENCE</scope>
    <source>
        <strain evidence="2">OS29</strain>
    </source>
</reference>
<protein>
    <submittedName>
        <fullName evidence="2">Uncharacterized protein</fullName>
    </submittedName>
</protein>
<keyword evidence="1" id="KW-1133">Transmembrane helix</keyword>
<keyword evidence="1" id="KW-0472">Membrane</keyword>
<evidence type="ECO:0000256" key="1">
    <source>
        <dbReference type="SAM" id="Phobius"/>
    </source>
</evidence>
<comment type="caution">
    <text evidence="2">The sequence shown here is derived from an EMBL/GenBank/DDBJ whole genome shotgun (WGS) entry which is preliminary data.</text>
</comment>
<evidence type="ECO:0000313" key="2">
    <source>
        <dbReference type="EMBL" id="MCO1336325.1"/>
    </source>
</evidence>
<keyword evidence="1" id="KW-0812">Transmembrane</keyword>
<dbReference type="Proteomes" id="UP001139028">
    <property type="component" value="Unassembled WGS sequence"/>
</dbReference>
<name>A0A9X2ER88_9GAMM</name>
<evidence type="ECO:0000313" key="3">
    <source>
        <dbReference type="Proteomes" id="UP001139028"/>
    </source>
</evidence>